<evidence type="ECO:0000256" key="1">
    <source>
        <dbReference type="SAM" id="MobiDB-lite"/>
    </source>
</evidence>
<dbReference type="InterPro" id="IPR012349">
    <property type="entry name" value="Split_barrel_FMN-bd"/>
</dbReference>
<dbReference type="PIRSF" id="PIRSF010372">
    <property type="entry name" value="PaiB"/>
    <property type="match status" value="1"/>
</dbReference>
<dbReference type="OrthoDB" id="9794948at2"/>
<dbReference type="Proteomes" id="UP000242792">
    <property type="component" value="Chromosome"/>
</dbReference>
<dbReference type="GeneID" id="83039434"/>
<sequence>MYLPPHFAASHTDALALIRQYPLGALVHLHSGGLDANHIPWELEMPEGGPARLIGHVARANPLCTQLHDGAAVLVIFQAEQAYVSPNWYPSKHTTHRQVPTWNYRVVHVHGTVRLHDDRKWVLGAVGKLTRTHEARAQSALPQAAGPWKIKDAPPDYLDAMLAHIVGIEVVIERIEAKFKLSQNRSAEDRSSAAEAVSAAGTPLLGDAMRPD</sequence>
<name>A0A1V0BER6_9BURK</name>
<dbReference type="Pfam" id="PF04299">
    <property type="entry name" value="FMN_bind_2"/>
    <property type="match status" value="1"/>
</dbReference>
<accession>A0A1V0BER6</accession>
<reference evidence="2 3" key="1">
    <citation type="submission" date="2017-03" db="EMBL/GenBank/DDBJ databases">
        <title>Rapid Whole Genome Sequencing of Comamonas kerstersii Causing Continuous ambulatory Peritoneal Dialysis-Associated Peritonitis.</title>
        <authorList>
            <person name="Zheng B."/>
        </authorList>
    </citation>
    <scope>NUCLEOTIDE SEQUENCE [LARGE SCALE GENOMIC DNA]</scope>
    <source>
        <strain evidence="2 3">8943</strain>
    </source>
</reference>
<protein>
    <submittedName>
        <fullName evidence="2">Transcriptional regulator</fullName>
    </submittedName>
</protein>
<dbReference type="PANTHER" id="PTHR35802:SF1">
    <property type="entry name" value="PROTEASE SYNTHASE AND SPORULATION PROTEIN PAI 2"/>
    <property type="match status" value="1"/>
</dbReference>
<proteinExistence type="predicted"/>
<dbReference type="AlphaFoldDB" id="A0A1V0BER6"/>
<dbReference type="PANTHER" id="PTHR35802">
    <property type="entry name" value="PROTEASE SYNTHASE AND SPORULATION PROTEIN PAI 2"/>
    <property type="match status" value="1"/>
</dbReference>
<organism evidence="2 3">
    <name type="scientific">Comamonas kerstersii</name>
    <dbReference type="NCBI Taxonomy" id="225992"/>
    <lineage>
        <taxon>Bacteria</taxon>
        <taxon>Pseudomonadati</taxon>
        <taxon>Pseudomonadota</taxon>
        <taxon>Betaproteobacteria</taxon>
        <taxon>Burkholderiales</taxon>
        <taxon>Comamonadaceae</taxon>
        <taxon>Comamonas</taxon>
    </lineage>
</organism>
<feature type="region of interest" description="Disordered" evidence="1">
    <location>
        <begin position="183"/>
        <end position="212"/>
    </location>
</feature>
<dbReference type="KEGG" id="cke:B5M06_08880"/>
<dbReference type="InterPro" id="IPR007396">
    <property type="entry name" value="TR_PAI2-type"/>
</dbReference>
<dbReference type="EMBL" id="CP020121">
    <property type="protein sequence ID" value="AQZ98351.1"/>
    <property type="molecule type" value="Genomic_DNA"/>
</dbReference>
<evidence type="ECO:0000313" key="2">
    <source>
        <dbReference type="EMBL" id="AQZ98351.1"/>
    </source>
</evidence>
<gene>
    <name evidence="2" type="ORF">B5M06_08880</name>
</gene>
<evidence type="ECO:0000313" key="3">
    <source>
        <dbReference type="Proteomes" id="UP000242792"/>
    </source>
</evidence>
<dbReference type="SUPFAM" id="SSF50475">
    <property type="entry name" value="FMN-binding split barrel"/>
    <property type="match status" value="1"/>
</dbReference>
<dbReference type="RefSeq" id="WP_054065105.1">
    <property type="nucleotide sequence ID" value="NZ_CAUCIF010000014.1"/>
</dbReference>
<dbReference type="Gene3D" id="2.30.110.10">
    <property type="entry name" value="Electron Transport, Fmn-binding Protein, Chain A"/>
    <property type="match status" value="1"/>
</dbReference>